<evidence type="ECO:0000256" key="3">
    <source>
        <dbReference type="ARBA" id="ARBA00022692"/>
    </source>
</evidence>
<dbReference type="PRINTS" id="PR01106">
    <property type="entry name" value="CHEMOKINER1"/>
</dbReference>
<dbReference type="PANTHER" id="PTHR10489:SF686">
    <property type="entry name" value="C-C CHEMOKINE RECEPTOR TYPE 5"/>
    <property type="match status" value="1"/>
</dbReference>
<protein>
    <submittedName>
        <fullName evidence="14">C-C chemokine receptor type 5-like</fullName>
    </submittedName>
</protein>
<dbReference type="Gene3D" id="1.20.1070.10">
    <property type="entry name" value="Rhodopsin 7-helix transmembrane proteins"/>
    <property type="match status" value="1"/>
</dbReference>
<feature type="domain" description="G-protein coupled receptors family 1 profile" evidence="12">
    <location>
        <begin position="60"/>
        <end position="308"/>
    </location>
</feature>
<dbReference type="GO" id="GO:0060326">
    <property type="term" value="P:cell chemotaxis"/>
    <property type="evidence" value="ECO:0007669"/>
    <property type="project" value="TreeGrafter"/>
</dbReference>
<feature type="transmembrane region" description="Helical" evidence="11">
    <location>
        <begin position="246"/>
        <end position="268"/>
    </location>
</feature>
<dbReference type="InterPro" id="IPR000355">
    <property type="entry name" value="Chemokine_rcpt"/>
</dbReference>
<dbReference type="GO" id="GO:0006954">
    <property type="term" value="P:inflammatory response"/>
    <property type="evidence" value="ECO:0007669"/>
    <property type="project" value="InterPro"/>
</dbReference>
<keyword evidence="2" id="KW-1003">Cell membrane</keyword>
<dbReference type="OMA" id="DMGLLCE"/>
<dbReference type="AlphaFoldDB" id="A0A9F2NV89"/>
<organism evidence="13 14">
    <name type="scientific">Python bivittatus</name>
    <name type="common">Burmese python</name>
    <name type="synonym">Python molurus bivittatus</name>
    <dbReference type="NCBI Taxonomy" id="176946"/>
    <lineage>
        <taxon>Eukaryota</taxon>
        <taxon>Metazoa</taxon>
        <taxon>Chordata</taxon>
        <taxon>Craniata</taxon>
        <taxon>Vertebrata</taxon>
        <taxon>Euteleostomi</taxon>
        <taxon>Lepidosauria</taxon>
        <taxon>Squamata</taxon>
        <taxon>Bifurcata</taxon>
        <taxon>Unidentata</taxon>
        <taxon>Episquamata</taxon>
        <taxon>Toxicofera</taxon>
        <taxon>Serpentes</taxon>
        <taxon>Henophidia</taxon>
        <taxon>Pythonidae</taxon>
        <taxon>Python</taxon>
    </lineage>
</organism>
<sequence>MEVTGNKMDYLINGTVEGFTTTEFDYGSIVTPCHAKGVQKFGSNVIPTLFSLVFIFGLLGNVLVVLVLIKYRKFKSMTDIYLLNLAISDLLFIFSLPFRIYYSVHDWVFGDTMCKFYTGIFFLCFYSGSFFIVLLSIDRYLDIVYSASALKARVKCYGIITSIHTWGLAILISSPGFVFFRLQMENNRKSCTSHFPYESYFAWNKFLILKKFFVGLIFPLIITTFCYVCILNTLWKSKNEKNKTVWLIFIIIIIYFLFWAPNNIALLLQLFHTSFFVDNCDNLKRMNIALQLTETLAVAHCCINPLIYAFASEKFRKYVISFFHL</sequence>
<keyword evidence="5 10" id="KW-0297">G-protein coupled receptor</keyword>
<comment type="subcellular location">
    <subcellularLocation>
        <location evidence="1">Cell membrane</location>
        <topology evidence="1">Multi-pass membrane protein</topology>
    </subcellularLocation>
</comment>
<feature type="transmembrane region" description="Helical" evidence="11">
    <location>
        <begin position="288"/>
        <end position="311"/>
    </location>
</feature>
<keyword evidence="8 10" id="KW-0675">Receptor</keyword>
<evidence type="ECO:0000256" key="2">
    <source>
        <dbReference type="ARBA" id="ARBA00022475"/>
    </source>
</evidence>
<dbReference type="PROSITE" id="PS00237">
    <property type="entry name" value="G_PROTEIN_RECEP_F1_1"/>
    <property type="match status" value="1"/>
</dbReference>
<dbReference type="GO" id="GO:0007204">
    <property type="term" value="P:positive regulation of cytosolic calcium ion concentration"/>
    <property type="evidence" value="ECO:0007669"/>
    <property type="project" value="TreeGrafter"/>
</dbReference>
<feature type="transmembrane region" description="Helical" evidence="11">
    <location>
        <begin position="81"/>
        <end position="104"/>
    </location>
</feature>
<dbReference type="GO" id="GO:0005737">
    <property type="term" value="C:cytoplasm"/>
    <property type="evidence" value="ECO:0007669"/>
    <property type="project" value="TreeGrafter"/>
</dbReference>
<evidence type="ECO:0000256" key="8">
    <source>
        <dbReference type="ARBA" id="ARBA00023170"/>
    </source>
</evidence>
<dbReference type="PRINTS" id="PR00237">
    <property type="entry name" value="GPCRRHODOPSN"/>
</dbReference>
<evidence type="ECO:0000313" key="14">
    <source>
        <dbReference type="RefSeq" id="XP_007421786.1"/>
    </source>
</evidence>
<evidence type="ECO:0000313" key="13">
    <source>
        <dbReference type="Proteomes" id="UP000695026"/>
    </source>
</evidence>
<keyword evidence="9 10" id="KW-0807">Transducer</keyword>
<dbReference type="GeneID" id="103054863"/>
<dbReference type="KEGG" id="pbi:103054863"/>
<gene>
    <name evidence="14" type="primary">LOC103054863</name>
</gene>
<dbReference type="InterPro" id="IPR002236">
    <property type="entry name" value="Chemokine_CCR1"/>
</dbReference>
<evidence type="ECO:0000256" key="7">
    <source>
        <dbReference type="ARBA" id="ARBA00023157"/>
    </source>
</evidence>
<dbReference type="SUPFAM" id="SSF81321">
    <property type="entry name" value="Family A G protein-coupled receptor-like"/>
    <property type="match status" value="1"/>
</dbReference>
<dbReference type="GO" id="GO:0009897">
    <property type="term" value="C:external side of plasma membrane"/>
    <property type="evidence" value="ECO:0007669"/>
    <property type="project" value="TreeGrafter"/>
</dbReference>
<dbReference type="Pfam" id="PF00001">
    <property type="entry name" value="7tm_1"/>
    <property type="match status" value="1"/>
</dbReference>
<name>A0A9F2NV89_PYTBI</name>
<dbReference type="GO" id="GO:0016493">
    <property type="term" value="F:C-C chemokine receptor activity"/>
    <property type="evidence" value="ECO:0007669"/>
    <property type="project" value="InterPro"/>
</dbReference>
<dbReference type="InterPro" id="IPR000276">
    <property type="entry name" value="GPCR_Rhodpsn"/>
</dbReference>
<feature type="transmembrane region" description="Helical" evidence="11">
    <location>
        <begin position="116"/>
        <end position="137"/>
    </location>
</feature>
<feature type="transmembrane region" description="Helical" evidence="11">
    <location>
        <begin position="157"/>
        <end position="180"/>
    </location>
</feature>
<keyword evidence="13" id="KW-1185">Reference proteome</keyword>
<evidence type="ECO:0000256" key="9">
    <source>
        <dbReference type="ARBA" id="ARBA00023224"/>
    </source>
</evidence>
<dbReference type="PANTHER" id="PTHR10489">
    <property type="entry name" value="CELL ADHESION MOLECULE"/>
    <property type="match status" value="1"/>
</dbReference>
<evidence type="ECO:0000256" key="6">
    <source>
        <dbReference type="ARBA" id="ARBA00023136"/>
    </source>
</evidence>
<keyword evidence="4 11" id="KW-1133">Transmembrane helix</keyword>
<dbReference type="GO" id="GO:0006955">
    <property type="term" value="P:immune response"/>
    <property type="evidence" value="ECO:0007669"/>
    <property type="project" value="InterPro"/>
</dbReference>
<evidence type="ECO:0000256" key="11">
    <source>
        <dbReference type="SAM" id="Phobius"/>
    </source>
</evidence>
<keyword evidence="6 11" id="KW-0472">Membrane</keyword>
<reference evidence="14" key="1">
    <citation type="submission" date="2025-08" db="UniProtKB">
        <authorList>
            <consortium name="RefSeq"/>
        </authorList>
    </citation>
    <scope>IDENTIFICATION</scope>
    <source>
        <tissue evidence="14">Liver</tissue>
    </source>
</reference>
<comment type="similarity">
    <text evidence="10">Belongs to the G-protein coupled receptor 1 family.</text>
</comment>
<dbReference type="OrthoDB" id="8951197at2759"/>
<dbReference type="GO" id="GO:0019957">
    <property type="term" value="F:C-C chemokine binding"/>
    <property type="evidence" value="ECO:0007669"/>
    <property type="project" value="TreeGrafter"/>
</dbReference>
<feature type="transmembrane region" description="Helical" evidence="11">
    <location>
        <begin position="49"/>
        <end position="69"/>
    </location>
</feature>
<evidence type="ECO:0000256" key="10">
    <source>
        <dbReference type="RuleBase" id="RU000688"/>
    </source>
</evidence>
<dbReference type="Proteomes" id="UP000695026">
    <property type="component" value="Unplaced"/>
</dbReference>
<evidence type="ECO:0000256" key="1">
    <source>
        <dbReference type="ARBA" id="ARBA00004651"/>
    </source>
</evidence>
<dbReference type="PROSITE" id="PS50262">
    <property type="entry name" value="G_PROTEIN_RECEP_F1_2"/>
    <property type="match status" value="1"/>
</dbReference>
<dbReference type="RefSeq" id="XP_007421786.1">
    <property type="nucleotide sequence ID" value="XM_007421724.2"/>
</dbReference>
<evidence type="ECO:0000259" key="12">
    <source>
        <dbReference type="PROSITE" id="PS50262"/>
    </source>
</evidence>
<dbReference type="FunFam" id="1.20.1070.10:FF:000026">
    <property type="entry name" value="C-C chemokine receptor type 5"/>
    <property type="match status" value="1"/>
</dbReference>
<accession>A0A9F2NV89</accession>
<keyword evidence="7" id="KW-1015">Disulfide bond</keyword>
<dbReference type="GO" id="GO:0090026">
    <property type="term" value="P:positive regulation of monocyte chemotaxis"/>
    <property type="evidence" value="ECO:0007669"/>
    <property type="project" value="InterPro"/>
</dbReference>
<dbReference type="PRINTS" id="PR00657">
    <property type="entry name" value="CCCHEMOKINER"/>
</dbReference>
<evidence type="ECO:0000256" key="5">
    <source>
        <dbReference type="ARBA" id="ARBA00023040"/>
    </source>
</evidence>
<proteinExistence type="inferred from homology"/>
<feature type="transmembrane region" description="Helical" evidence="11">
    <location>
        <begin position="212"/>
        <end position="234"/>
    </location>
</feature>
<dbReference type="InterPro" id="IPR050119">
    <property type="entry name" value="CCR1-9-like"/>
</dbReference>
<dbReference type="InterPro" id="IPR017452">
    <property type="entry name" value="GPCR_Rhodpsn_7TM"/>
</dbReference>
<evidence type="ECO:0000256" key="4">
    <source>
        <dbReference type="ARBA" id="ARBA00022989"/>
    </source>
</evidence>
<keyword evidence="3 10" id="KW-0812">Transmembrane</keyword>
<dbReference type="GO" id="GO:0019722">
    <property type="term" value="P:calcium-mediated signaling"/>
    <property type="evidence" value="ECO:0007669"/>
    <property type="project" value="TreeGrafter"/>
</dbReference>